<dbReference type="EMBL" id="CP001779">
    <property type="protein sequence ID" value="ACZ00738.1"/>
    <property type="molecule type" value="Genomic_DNA"/>
</dbReference>
<dbReference type="eggNOG" id="COG1390">
    <property type="taxonomic scope" value="Bacteria"/>
</dbReference>
<protein>
    <recommendedName>
        <fullName evidence="3">H+transporting two-sector ATPase E subunit</fullName>
    </recommendedName>
</protein>
<dbReference type="AlphaFoldDB" id="D1AWR2"/>
<organism evidence="1 2">
    <name type="scientific">Streptobacillus moniliformis (strain ATCC 14647 / DSM 12112 / NCTC 10651 / 9901)</name>
    <dbReference type="NCBI Taxonomy" id="519441"/>
    <lineage>
        <taxon>Bacteria</taxon>
        <taxon>Fusobacteriati</taxon>
        <taxon>Fusobacteriota</taxon>
        <taxon>Fusobacteriia</taxon>
        <taxon>Fusobacteriales</taxon>
        <taxon>Leptotrichiaceae</taxon>
        <taxon>Streptobacillus</taxon>
    </lineage>
</organism>
<reference evidence="1 2" key="1">
    <citation type="journal article" date="2009" name="Stand. Genomic Sci.">
        <title>Complete genome sequence of Streptobacillus moniliformis type strain (9901T).</title>
        <authorList>
            <person name="Nolan M."/>
            <person name="Gronow S."/>
            <person name="Lapidus A."/>
            <person name="Ivanova N."/>
            <person name="Copeland A."/>
            <person name="Lucas S."/>
            <person name="Del Rio T.G."/>
            <person name="Chen F."/>
            <person name="Tice H."/>
            <person name="Pitluck S."/>
            <person name="Cheng J.F."/>
            <person name="Sims D."/>
            <person name="Meincke L."/>
            <person name="Bruce D."/>
            <person name="Goodwin L."/>
            <person name="Brettin T."/>
            <person name="Han C."/>
            <person name="Detter J.C."/>
            <person name="Ovchinikova G."/>
            <person name="Pati A."/>
            <person name="Mavromatis K."/>
            <person name="Mikhailova N."/>
            <person name="Chen A."/>
            <person name="Palaniappan K."/>
            <person name="Land M."/>
            <person name="Hauser L."/>
            <person name="Chang Y.J."/>
            <person name="Jeffries C.D."/>
            <person name="Rohde M."/>
            <person name="Sproer C."/>
            <person name="Goker M."/>
            <person name="Bristow J."/>
            <person name="Eisen J.A."/>
            <person name="Markowitz V."/>
            <person name="Hugenholtz P."/>
            <person name="Kyrpides N.C."/>
            <person name="Klenk H.P."/>
            <person name="Chain P."/>
        </authorList>
    </citation>
    <scope>NUCLEOTIDE SEQUENCE [LARGE SCALE GENOMIC DNA]</scope>
    <source>
        <strain evidence="2">ATCC 14647 / DSM 12112 / NCTC 10651 / 9901</strain>
    </source>
</reference>
<dbReference type="SUPFAM" id="SSF160527">
    <property type="entry name" value="V-type ATPase subunit E-like"/>
    <property type="match status" value="1"/>
</dbReference>
<keyword evidence="2" id="KW-1185">Reference proteome</keyword>
<dbReference type="HOGENOM" id="CLU_105846_3_1_0"/>
<name>D1AWR2_STRM9</name>
<evidence type="ECO:0000313" key="2">
    <source>
        <dbReference type="Proteomes" id="UP000002072"/>
    </source>
</evidence>
<accession>D1AWR2</accession>
<dbReference type="RefSeq" id="WP_012858296.1">
    <property type="nucleotide sequence ID" value="NC_013515.1"/>
</dbReference>
<gene>
    <name evidence="1" type="ordered locus">Smon_0253</name>
</gene>
<evidence type="ECO:0008006" key="3">
    <source>
        <dbReference type="Google" id="ProtNLM"/>
    </source>
</evidence>
<dbReference type="KEGG" id="smf:Smon_0253"/>
<evidence type="ECO:0000313" key="1">
    <source>
        <dbReference type="EMBL" id="ACZ00738.1"/>
    </source>
</evidence>
<dbReference type="STRING" id="519441.Smon_0253"/>
<dbReference type="Gene3D" id="1.20.5.620">
    <property type="entry name" value="F1F0 ATP synthase subunit B, membrane domain"/>
    <property type="match status" value="1"/>
</dbReference>
<dbReference type="Proteomes" id="UP000002072">
    <property type="component" value="Chromosome"/>
</dbReference>
<proteinExistence type="predicted"/>
<sequence>MISNLENIISKIKIDTDEKISLITEEANKQMNVLKNEFENKLKIEKENITRKFETTKTLELERIASGVELKCKNILLQTKQSLISETIDKLRENLENISVEEMKNFLIHNLEKRTKKFDDEEILIPEKFNSLLALLPNIKVDEKVKNGFIIKYKGIEENFSFDSLIRHKREELEEVIQKYFE</sequence>
<dbReference type="GeneID" id="29672886"/>
<dbReference type="OrthoDB" id="95329at2"/>